<dbReference type="AlphaFoldDB" id="A0A7K8KVL8"/>
<evidence type="ECO:0000256" key="10">
    <source>
        <dbReference type="ARBA" id="ARBA00025723"/>
    </source>
</evidence>
<feature type="compositionally biased region" description="Basic and acidic residues" evidence="12">
    <location>
        <begin position="335"/>
        <end position="359"/>
    </location>
</feature>
<evidence type="ECO:0000256" key="13">
    <source>
        <dbReference type="SAM" id="Phobius"/>
    </source>
</evidence>
<accession>A0A7K8KVL8</accession>
<feature type="compositionally biased region" description="Basic and acidic residues" evidence="12">
    <location>
        <begin position="407"/>
        <end position="427"/>
    </location>
</feature>
<feature type="domain" description="Tyrosine-protein phosphatase" evidence="14">
    <location>
        <begin position="740"/>
        <end position="986"/>
    </location>
</feature>
<dbReference type="InterPro" id="IPR029021">
    <property type="entry name" value="Prot-tyrosine_phosphatase-like"/>
</dbReference>
<gene>
    <name evidence="16" type="primary">Ptprn2</name>
    <name evidence="16" type="ORF">ARDKOR_R08259</name>
</gene>
<comment type="subcellular location">
    <subcellularLocation>
        <location evidence="1">Cytoplasmic vesicle</location>
        <location evidence="1">Secretory vesicle membrane</location>
        <topology evidence="1">Single-pass type I membrane protein</topology>
    </subcellularLocation>
    <subcellularLocation>
        <location evidence="11">Synapse</location>
    </subcellularLocation>
</comment>
<dbReference type="GO" id="GO:0035773">
    <property type="term" value="P:insulin secretion involved in cellular response to glucose stimulus"/>
    <property type="evidence" value="ECO:0007669"/>
    <property type="project" value="TreeGrafter"/>
</dbReference>
<dbReference type="GO" id="GO:0004725">
    <property type="term" value="F:protein tyrosine phosphatase activity"/>
    <property type="evidence" value="ECO:0007669"/>
    <property type="project" value="InterPro"/>
</dbReference>
<feature type="compositionally biased region" description="Basic and acidic residues" evidence="12">
    <location>
        <begin position="376"/>
        <end position="392"/>
    </location>
</feature>
<dbReference type="SMART" id="SM00404">
    <property type="entry name" value="PTPc_motif"/>
    <property type="match status" value="1"/>
</dbReference>
<name>A0A7K8KVL8_9AVES</name>
<keyword evidence="9" id="KW-0968">Cytoplasmic vesicle</keyword>
<dbReference type="PANTHER" id="PTHR46106:SF5">
    <property type="entry name" value="RECEPTOR-TYPE TYROSINE-PROTEIN PHOSPHATASE N2"/>
    <property type="match status" value="1"/>
</dbReference>
<keyword evidence="4 13" id="KW-1133">Transmembrane helix</keyword>
<evidence type="ECO:0000256" key="1">
    <source>
        <dbReference type="ARBA" id="ARBA00004212"/>
    </source>
</evidence>
<keyword evidence="7" id="KW-0675">Receptor</keyword>
<dbReference type="Gene3D" id="3.90.190.10">
    <property type="entry name" value="Protein tyrosine phosphatase superfamily"/>
    <property type="match status" value="1"/>
</dbReference>
<dbReference type="Gene3D" id="3.30.70.2470">
    <property type="entry name" value="Protein-tyrosine phosphatase receptor IA-2 ectodomain"/>
    <property type="match status" value="1"/>
</dbReference>
<feature type="compositionally biased region" description="Polar residues" evidence="12">
    <location>
        <begin position="365"/>
        <end position="374"/>
    </location>
</feature>
<feature type="transmembrane region" description="Helical" evidence="13">
    <location>
        <begin position="610"/>
        <end position="634"/>
    </location>
</feature>
<proteinExistence type="inferred from homology"/>
<dbReference type="GO" id="GO:0030658">
    <property type="term" value="C:transport vesicle membrane"/>
    <property type="evidence" value="ECO:0007669"/>
    <property type="project" value="UniProtKB-SubCell"/>
</dbReference>
<evidence type="ECO:0000256" key="6">
    <source>
        <dbReference type="ARBA" id="ARBA00023136"/>
    </source>
</evidence>
<feature type="region of interest" description="Disordered" evidence="12">
    <location>
        <begin position="335"/>
        <end position="467"/>
    </location>
</feature>
<feature type="region of interest" description="Disordered" evidence="12">
    <location>
        <begin position="151"/>
        <end position="189"/>
    </location>
</feature>
<dbReference type="InterPro" id="IPR033522">
    <property type="entry name" value="IA-2/IA-2_beta"/>
</dbReference>
<evidence type="ECO:0000256" key="8">
    <source>
        <dbReference type="ARBA" id="ARBA00023180"/>
    </source>
</evidence>
<dbReference type="GO" id="GO:0045202">
    <property type="term" value="C:synapse"/>
    <property type="evidence" value="ECO:0007669"/>
    <property type="project" value="UniProtKB-SubCell"/>
</dbReference>
<dbReference type="InterPro" id="IPR003595">
    <property type="entry name" value="Tyr_Pase_cat"/>
</dbReference>
<dbReference type="SUPFAM" id="SSF52799">
    <property type="entry name" value="(Phosphotyrosine protein) phosphatases II"/>
    <property type="match status" value="1"/>
</dbReference>
<evidence type="ECO:0000256" key="2">
    <source>
        <dbReference type="ARBA" id="ARBA00022692"/>
    </source>
</evidence>
<feature type="non-terminal residue" evidence="16">
    <location>
        <position position="986"/>
    </location>
</feature>
<sequence length="986" mass="110460">DGIFGRCQRVPVTDIYKYDISPPVLQRLRIILEQLSHRGFTWRDDYTQRVIGQELSAIHKIRNRRPDIFPSEGSDTGGTLGQNSDNERDYDLENDVNLAKSLQQYLKFLGILSQSAATNLYPRKTNDKASVKSYIYNDPLRYYMMQKPRERASPLVHASTSHQQHTENLRGRTFSQPKPDKSSPEPEMELDQKTLMAALHTYITQNLSAQGNDKSSHSRTKGSQIYADRFYSSQVSPFDGTFAKGKAEDFKIKKLFQPRPASGVLGPTPEMLNHQSSSQDDPKDPLSVMDETLIKDILKDLEKHQVNVENLSSTELDEIADTIANAIQTVGIKEETEKGAGKTSEDKTEAQTKKGDAQGRAEIQTGLTENTVKVSDNGDREASAKTNKEENTAKLVNFLNENALPENKPKDLIPEESTKTETKKSEDIDSSSEEEMNAGVENVKSETFSRELTAAKNSESDSKDQSETHYWIKNALMQDGNSYEEPQKNMRQGLELEVKSSEEKEYGYILTVKDPLSVEKGVELIKEVADLLKLQMSAFDDVNVLGPAVTFRVHSNLQNISTADVAKAAAINKEELEKTTGLKILQTGVGEKSSVPPLPRRGEEAESAKFLLLTLLSLACIAGVLAAAGVAYCLRHRGHHRLKEKLSALGTDAGSDAPAAYQELCRQRMAVKTSDRPEPLHASRINSVSSQFSDGPIPSPSARSSTSSWCEEPVQSNMDISTGHMILSYMEDHLKNKNRLEKEWEALCAYQAEPNATTVAQQEENTQKNRSRAVVPYDHSRICLKAENSHDNSDYINASPIMDHDPRNPAYIATQGPLPATVADFWQMVWENGCVVIVMLTPLAENGVKQCYHYWPDEGSNLYHIYEVNLVSEHIWCEDFLVRSFYLKNLQTNETRTVTQFHFLSWNDQRVPASTRSLLDFRRKVNKCYRGRSCPVVVHCDGAGRSGTYILIDMVLNKMAKGAKEIDIAATLEHLRDQRPGMVQTK</sequence>
<dbReference type="Pfam" id="PF14948">
    <property type="entry name" value="RESP18"/>
    <property type="match status" value="1"/>
</dbReference>
<dbReference type="GO" id="GO:0030141">
    <property type="term" value="C:secretory granule"/>
    <property type="evidence" value="ECO:0007669"/>
    <property type="project" value="InterPro"/>
</dbReference>
<dbReference type="PROSITE" id="PS50056">
    <property type="entry name" value="TYR_PHOSPHATASE_2"/>
    <property type="match status" value="1"/>
</dbReference>
<evidence type="ECO:0000256" key="12">
    <source>
        <dbReference type="SAM" id="MobiDB-lite"/>
    </source>
</evidence>
<dbReference type="Pfam" id="PF00102">
    <property type="entry name" value="Y_phosphatase"/>
    <property type="match status" value="1"/>
</dbReference>
<comment type="similarity">
    <text evidence="10">Belongs to the protein-tyrosine phosphatase family. Receptor class 8 subfamily.</text>
</comment>
<feature type="region of interest" description="Disordered" evidence="12">
    <location>
        <begin position="66"/>
        <end position="89"/>
    </location>
</feature>
<dbReference type="GO" id="GO:0051046">
    <property type="term" value="P:regulation of secretion"/>
    <property type="evidence" value="ECO:0007669"/>
    <property type="project" value="TreeGrafter"/>
</dbReference>
<evidence type="ECO:0000256" key="11">
    <source>
        <dbReference type="ARBA" id="ARBA00034103"/>
    </source>
</evidence>
<dbReference type="PANTHER" id="PTHR46106">
    <property type="entry name" value="IA-2 PROTEIN TYROSINE PHOSPHATASE, ISOFORM C"/>
    <property type="match status" value="1"/>
</dbReference>
<feature type="region of interest" description="Disordered" evidence="12">
    <location>
        <begin position="688"/>
        <end position="710"/>
    </location>
</feature>
<keyword evidence="5" id="KW-0770">Synapse</keyword>
<evidence type="ECO:0000256" key="3">
    <source>
        <dbReference type="ARBA" id="ARBA00022729"/>
    </source>
</evidence>
<dbReference type="InterPro" id="IPR029403">
    <property type="entry name" value="RESP18_dom"/>
</dbReference>
<dbReference type="FunFam" id="3.90.190.10:FF:000017">
    <property type="entry name" value="receptor-type tyrosine-protein phosphatase-like N isoform X2"/>
    <property type="match status" value="1"/>
</dbReference>
<organism evidence="16 17">
    <name type="scientific">Ardeotis kori</name>
    <dbReference type="NCBI Taxonomy" id="89386"/>
    <lineage>
        <taxon>Eukaryota</taxon>
        <taxon>Metazoa</taxon>
        <taxon>Chordata</taxon>
        <taxon>Craniata</taxon>
        <taxon>Vertebrata</taxon>
        <taxon>Euteleostomi</taxon>
        <taxon>Archelosauria</taxon>
        <taxon>Archosauria</taxon>
        <taxon>Dinosauria</taxon>
        <taxon>Saurischia</taxon>
        <taxon>Theropoda</taxon>
        <taxon>Coelurosauria</taxon>
        <taxon>Aves</taxon>
        <taxon>Neognathae</taxon>
        <taxon>Neoaves</taxon>
        <taxon>Otidimorphae</taxon>
        <taxon>Otidiformes</taxon>
        <taxon>Otididae</taxon>
        <taxon>Ardeotis</taxon>
    </lineage>
</organism>
<feature type="non-terminal residue" evidence="16">
    <location>
        <position position="1"/>
    </location>
</feature>
<dbReference type="InterPro" id="IPR021613">
    <property type="entry name" value="Receptor_IA-2_dom"/>
</dbReference>
<evidence type="ECO:0000259" key="15">
    <source>
        <dbReference type="PROSITE" id="PS50056"/>
    </source>
</evidence>
<feature type="domain" description="Tyrosine specific protein phosphatases" evidence="15">
    <location>
        <begin position="919"/>
        <end position="986"/>
    </location>
</feature>
<evidence type="ECO:0000313" key="16">
    <source>
        <dbReference type="EMBL" id="NXE21128.1"/>
    </source>
</evidence>
<keyword evidence="8" id="KW-0325">Glycoprotein</keyword>
<comment type="caution">
    <text evidence="16">The sequence shown here is derived from an EMBL/GenBank/DDBJ whole genome shotgun (WGS) entry which is preliminary data.</text>
</comment>
<keyword evidence="6 13" id="KW-0472">Membrane</keyword>
<keyword evidence="2 13" id="KW-0812">Transmembrane</keyword>
<dbReference type="PROSITE" id="PS50055">
    <property type="entry name" value="TYR_PHOSPHATASE_PTP"/>
    <property type="match status" value="1"/>
</dbReference>
<dbReference type="SMART" id="SM00194">
    <property type="entry name" value="PTPc"/>
    <property type="match status" value="1"/>
</dbReference>
<evidence type="ECO:0000256" key="5">
    <source>
        <dbReference type="ARBA" id="ARBA00023018"/>
    </source>
</evidence>
<evidence type="ECO:0000259" key="14">
    <source>
        <dbReference type="PROSITE" id="PS50055"/>
    </source>
</evidence>
<feature type="region of interest" description="Disordered" evidence="12">
    <location>
        <begin position="259"/>
        <end position="286"/>
    </location>
</feature>
<keyword evidence="17" id="KW-1185">Reference proteome</keyword>
<evidence type="ECO:0000256" key="4">
    <source>
        <dbReference type="ARBA" id="ARBA00022989"/>
    </source>
</evidence>
<dbReference type="InterPro" id="IPR000387">
    <property type="entry name" value="Tyr_Pase_dom"/>
</dbReference>
<dbReference type="PRINTS" id="PR00700">
    <property type="entry name" value="PRTYPHPHTASE"/>
</dbReference>
<protein>
    <submittedName>
        <fullName evidence="16">PTPR2 phosphatase</fullName>
    </submittedName>
</protein>
<feature type="compositionally biased region" description="Basic and acidic residues" evidence="12">
    <location>
        <begin position="458"/>
        <end position="467"/>
    </location>
</feature>
<dbReference type="Pfam" id="PF11548">
    <property type="entry name" value="Receptor_IA-2"/>
    <property type="match status" value="1"/>
</dbReference>
<evidence type="ECO:0000313" key="17">
    <source>
        <dbReference type="Proteomes" id="UP000560386"/>
    </source>
</evidence>
<dbReference type="InterPro" id="IPR038112">
    <property type="entry name" value="Receptor_IA-2_ectodomain_sf"/>
</dbReference>
<evidence type="ECO:0000256" key="9">
    <source>
        <dbReference type="ARBA" id="ARBA00023329"/>
    </source>
</evidence>
<dbReference type="InterPro" id="IPR000242">
    <property type="entry name" value="PTP_cat"/>
</dbReference>
<reference evidence="16 17" key="1">
    <citation type="submission" date="2019-09" db="EMBL/GenBank/DDBJ databases">
        <title>Bird 10,000 Genomes (B10K) Project - Family phase.</title>
        <authorList>
            <person name="Zhang G."/>
        </authorList>
    </citation>
    <scope>NUCLEOTIDE SEQUENCE [LARGE SCALE GENOMIC DNA]</scope>
    <source>
        <strain evidence="16">B10K-CU-031-01</strain>
        <tissue evidence="16">Muscle</tissue>
    </source>
</reference>
<evidence type="ECO:0000256" key="7">
    <source>
        <dbReference type="ARBA" id="ARBA00023170"/>
    </source>
</evidence>
<dbReference type="Proteomes" id="UP000560386">
    <property type="component" value="Unassembled WGS sequence"/>
</dbReference>
<dbReference type="EMBL" id="VWPR01000200">
    <property type="protein sequence ID" value="NXE21128.1"/>
    <property type="molecule type" value="Genomic_DNA"/>
</dbReference>
<dbReference type="SMART" id="SM01305">
    <property type="entry name" value="RESP18"/>
    <property type="match status" value="1"/>
</dbReference>
<keyword evidence="3" id="KW-0732">Signal</keyword>